<dbReference type="Proteomes" id="UP000243052">
    <property type="component" value="Chromosome iv"/>
</dbReference>
<dbReference type="AlphaFoldDB" id="A0A109UYS8"/>
<gene>
    <name evidence="1" type="ORF">AW171_hschr42210</name>
</gene>
<organism evidence="1 2">
    <name type="scientific">Eremothecium sinecaudum</name>
    <dbReference type="NCBI Taxonomy" id="45286"/>
    <lineage>
        <taxon>Eukaryota</taxon>
        <taxon>Fungi</taxon>
        <taxon>Dikarya</taxon>
        <taxon>Ascomycota</taxon>
        <taxon>Saccharomycotina</taxon>
        <taxon>Saccharomycetes</taxon>
        <taxon>Saccharomycetales</taxon>
        <taxon>Saccharomycetaceae</taxon>
        <taxon>Eremothecium</taxon>
    </lineage>
</organism>
<protein>
    <submittedName>
        <fullName evidence="1">HDL421Wp</fullName>
    </submittedName>
</protein>
<evidence type="ECO:0000313" key="1">
    <source>
        <dbReference type="EMBL" id="AMD20323.1"/>
    </source>
</evidence>
<name>A0A109UYS8_9SACH</name>
<dbReference type="OrthoDB" id="4070119at2759"/>
<dbReference type="GeneID" id="28723564"/>
<proteinExistence type="predicted"/>
<dbReference type="RefSeq" id="XP_017987319.1">
    <property type="nucleotide sequence ID" value="XM_018132103.1"/>
</dbReference>
<keyword evidence="2" id="KW-1185">Reference proteome</keyword>
<accession>A0A109UYS8</accession>
<dbReference type="EMBL" id="CP014244">
    <property type="protein sequence ID" value="AMD20323.1"/>
    <property type="molecule type" value="Genomic_DNA"/>
</dbReference>
<reference evidence="1 2" key="1">
    <citation type="submission" date="2016-01" db="EMBL/GenBank/DDBJ databases">
        <title>Genome sequence of the yeast Holleya sinecauda.</title>
        <authorList>
            <person name="Dietrich F.S."/>
        </authorList>
    </citation>
    <scope>NUCLEOTIDE SEQUENCE [LARGE SCALE GENOMIC DNA]</scope>
    <source>
        <strain evidence="1 2">ATCC 58844</strain>
    </source>
</reference>
<evidence type="ECO:0000313" key="2">
    <source>
        <dbReference type="Proteomes" id="UP000243052"/>
    </source>
</evidence>
<sequence>MLSARYVCSRLPRGGRLLKNIYENPRMLYSSMNERNANADKKENVDRINNNMVRGRIRTKEDIVTRLKLKAKQKNDSGLADVAAQRWIVPAVPTTGHVTLDDITAETFKVAHKPLFFGKSLSPAPERQYDMLERLMASIKEVNIVIQGENGEMVLTKVSKNGGNPLAGGQMHSSYDAFGLKNITASGEFESVPEENDVCVFRNPTVDDVKMVNIFQSAPSVAGLSSPKDFAEQNYKFIRKSYSKYKVVSDSQQLFSNNVDWISRRIEKEYYRLTDKKLVTNFPDHLIPVNSYIIRSIQSRKALKRFLRKTIHNYIHPLVNLTQSKFKKVKQGETFAKRISLRVDLVVRSLAKLLPTVKMDDHIDCVVHESPVPGFNRIIRLKPQRNTFPYIRYPSMLNKIPRYDNELGRRTKIKHKIHLASYRLENVLENS</sequence>